<dbReference type="NCBIfam" id="NF033394">
    <property type="entry name" value="capsid_maj_Podo"/>
    <property type="match status" value="1"/>
</dbReference>
<comment type="caution">
    <text evidence="1">The sequence shown here is derived from an EMBL/GenBank/DDBJ whole genome shotgun (WGS) entry which is preliminary data.</text>
</comment>
<feature type="non-terminal residue" evidence="1">
    <location>
        <position position="350"/>
    </location>
</feature>
<dbReference type="EMBL" id="LAZR01065340">
    <property type="protein sequence ID" value="KKK55757.1"/>
    <property type="molecule type" value="Genomic_DNA"/>
</dbReference>
<dbReference type="InterPro" id="IPR049718">
    <property type="entry name" value="AKO59007-like"/>
</dbReference>
<reference evidence="1" key="1">
    <citation type="journal article" date="2015" name="Nature">
        <title>Complex archaea that bridge the gap between prokaryotes and eukaryotes.</title>
        <authorList>
            <person name="Spang A."/>
            <person name="Saw J.H."/>
            <person name="Jorgensen S.L."/>
            <person name="Zaremba-Niedzwiedzka K."/>
            <person name="Martijn J."/>
            <person name="Lind A.E."/>
            <person name="van Eijk R."/>
            <person name="Schleper C."/>
            <person name="Guy L."/>
            <person name="Ettema T.J."/>
        </authorList>
    </citation>
    <scope>NUCLEOTIDE SEQUENCE</scope>
</reference>
<accession>A0A0F8WFY5</accession>
<evidence type="ECO:0000313" key="1">
    <source>
        <dbReference type="EMBL" id="KKK55757.1"/>
    </source>
</evidence>
<organism evidence="1">
    <name type="scientific">marine sediment metagenome</name>
    <dbReference type="NCBI Taxonomy" id="412755"/>
    <lineage>
        <taxon>unclassified sequences</taxon>
        <taxon>metagenomes</taxon>
        <taxon>ecological metagenomes</taxon>
    </lineage>
</organism>
<gene>
    <name evidence="1" type="ORF">LCGC14_3071350</name>
</gene>
<protein>
    <submittedName>
        <fullName evidence="1">Uncharacterized protein</fullName>
    </submittedName>
</protein>
<dbReference type="AlphaFoldDB" id="A0A0F8WFY5"/>
<name>A0A0F8WFY5_9ZZZZ</name>
<sequence length="350" mass="37857">DGGALPTATYQKFLTSTVPMKYNYGRVSFTGPTIAATRDTRGAYARVVDTEIRGVVDDLQKEVNRQLWGIGYGILARWETGSSTSYTIQKSYTNNAVGPDAFGSTFGAKYLAENNSAVAVVLASMSSATSATYTVDATDLAISAITNGTGSTLTDTITVSNPTVTEAVGMFLVRPASLGAAAASGAHRLEMMGLRGIVDSDISLDNAAINDNTDTGVGTTTPGIDWLQGVSASTYTWFQAIVMNHSSGRYGGQRAITDKLLQTMFDAVEKKAGKDYGPDLIMTTRPIRNEILQLWKKDRRFVNTKEFDGGWTGLEYNGIGIFVDNDAIDGEIYFLTTKDLQIYRMSDYDW</sequence>
<feature type="non-terminal residue" evidence="1">
    <location>
        <position position="1"/>
    </location>
</feature>
<proteinExistence type="predicted"/>